<evidence type="ECO:0000313" key="12">
    <source>
        <dbReference type="Proteomes" id="UP000467840"/>
    </source>
</evidence>
<evidence type="ECO:0000256" key="4">
    <source>
        <dbReference type="ARBA" id="ARBA00022597"/>
    </source>
</evidence>
<keyword evidence="6" id="KW-0769">Symport</keyword>
<name>A0A6A6N464_HEVBR</name>
<accession>A0A6A6N464</accession>
<comment type="subcellular location">
    <subcellularLocation>
        <location evidence="1">Membrane</location>
        <topology evidence="1">Multi-pass membrane protein</topology>
    </subcellularLocation>
</comment>
<keyword evidence="7 9" id="KW-1133">Transmembrane helix</keyword>
<dbReference type="InterPro" id="IPR003663">
    <property type="entry name" value="Sugar/inositol_transpt"/>
</dbReference>
<protein>
    <recommendedName>
        <fullName evidence="10">Major facilitator superfamily (MFS) profile domain-containing protein</fullName>
    </recommendedName>
</protein>
<keyword evidence="8 9" id="KW-0472">Membrane</keyword>
<keyword evidence="12" id="KW-1185">Reference proteome</keyword>
<dbReference type="Gene3D" id="1.20.1250.20">
    <property type="entry name" value="MFS general substrate transporter like domains"/>
    <property type="match status" value="1"/>
</dbReference>
<dbReference type="PANTHER" id="PTHR23500:SF477">
    <property type="entry name" value="MAJOR FACILITATOR SUPERFAMILY (MFS) PROFILE DOMAIN-CONTAINING PROTEIN"/>
    <property type="match status" value="1"/>
</dbReference>
<evidence type="ECO:0000256" key="6">
    <source>
        <dbReference type="ARBA" id="ARBA00022847"/>
    </source>
</evidence>
<feature type="domain" description="Major facilitator superfamily (MFS) profile" evidence="10">
    <location>
        <begin position="26"/>
        <end position="223"/>
    </location>
</feature>
<feature type="transmembrane region" description="Helical" evidence="9">
    <location>
        <begin position="116"/>
        <end position="144"/>
    </location>
</feature>
<keyword evidence="3" id="KW-0813">Transport</keyword>
<reference evidence="11 12" key="1">
    <citation type="journal article" date="2020" name="Mol. Plant">
        <title>The Chromosome-Based Rubber Tree Genome Provides New Insights into Spurge Genome Evolution and Rubber Biosynthesis.</title>
        <authorList>
            <person name="Liu J."/>
            <person name="Shi C."/>
            <person name="Shi C.C."/>
            <person name="Li W."/>
            <person name="Zhang Q.J."/>
            <person name="Zhang Y."/>
            <person name="Li K."/>
            <person name="Lu H.F."/>
            <person name="Shi C."/>
            <person name="Zhu S.T."/>
            <person name="Xiao Z.Y."/>
            <person name="Nan H."/>
            <person name="Yue Y."/>
            <person name="Zhu X.G."/>
            <person name="Wu Y."/>
            <person name="Hong X.N."/>
            <person name="Fan G.Y."/>
            <person name="Tong Y."/>
            <person name="Zhang D."/>
            <person name="Mao C.L."/>
            <person name="Liu Y.L."/>
            <person name="Hao S.J."/>
            <person name="Liu W.Q."/>
            <person name="Lv M.Q."/>
            <person name="Zhang H.B."/>
            <person name="Liu Y."/>
            <person name="Hu-Tang G.R."/>
            <person name="Wang J.P."/>
            <person name="Wang J.H."/>
            <person name="Sun Y.H."/>
            <person name="Ni S.B."/>
            <person name="Chen W.B."/>
            <person name="Zhang X.C."/>
            <person name="Jiao Y.N."/>
            <person name="Eichler E.E."/>
            <person name="Li G.H."/>
            <person name="Liu X."/>
            <person name="Gao L.Z."/>
        </authorList>
    </citation>
    <scope>NUCLEOTIDE SEQUENCE [LARGE SCALE GENOMIC DNA]</scope>
    <source>
        <strain evidence="12">cv. GT1</strain>
        <tissue evidence="11">Leaf</tissue>
    </source>
</reference>
<keyword evidence="4" id="KW-0762">Sugar transport</keyword>
<dbReference type="EMBL" id="JAAGAX010000003">
    <property type="protein sequence ID" value="KAF2320104.1"/>
    <property type="molecule type" value="Genomic_DNA"/>
</dbReference>
<feature type="transmembrane region" description="Helical" evidence="9">
    <location>
        <begin position="164"/>
        <end position="184"/>
    </location>
</feature>
<dbReference type="SUPFAM" id="SSF103473">
    <property type="entry name" value="MFS general substrate transporter"/>
    <property type="match status" value="1"/>
</dbReference>
<dbReference type="AlphaFoldDB" id="A0A6A6N464"/>
<evidence type="ECO:0000256" key="3">
    <source>
        <dbReference type="ARBA" id="ARBA00022448"/>
    </source>
</evidence>
<feature type="transmembrane region" description="Helical" evidence="9">
    <location>
        <begin position="82"/>
        <end position="104"/>
    </location>
</feature>
<dbReference type="PRINTS" id="PR00171">
    <property type="entry name" value="SUGRTRNSPORT"/>
</dbReference>
<evidence type="ECO:0000313" key="11">
    <source>
        <dbReference type="EMBL" id="KAF2320104.1"/>
    </source>
</evidence>
<comment type="similarity">
    <text evidence="2">Belongs to the major facilitator superfamily. Sugar transporter (TC 2.A.1.1) family.</text>
</comment>
<dbReference type="GO" id="GO:0015144">
    <property type="term" value="F:carbohydrate transmembrane transporter activity"/>
    <property type="evidence" value="ECO:0007669"/>
    <property type="project" value="InterPro"/>
</dbReference>
<evidence type="ECO:0000256" key="8">
    <source>
        <dbReference type="ARBA" id="ARBA00023136"/>
    </source>
</evidence>
<dbReference type="Pfam" id="PF00083">
    <property type="entry name" value="Sugar_tr"/>
    <property type="match status" value="1"/>
</dbReference>
<dbReference type="InterPro" id="IPR036259">
    <property type="entry name" value="MFS_trans_sf"/>
</dbReference>
<keyword evidence="5 9" id="KW-0812">Transmembrane</keyword>
<organism evidence="11 12">
    <name type="scientific">Hevea brasiliensis</name>
    <name type="common">Para rubber tree</name>
    <name type="synonym">Siphonia brasiliensis</name>
    <dbReference type="NCBI Taxonomy" id="3981"/>
    <lineage>
        <taxon>Eukaryota</taxon>
        <taxon>Viridiplantae</taxon>
        <taxon>Streptophyta</taxon>
        <taxon>Embryophyta</taxon>
        <taxon>Tracheophyta</taxon>
        <taxon>Spermatophyta</taxon>
        <taxon>Magnoliopsida</taxon>
        <taxon>eudicotyledons</taxon>
        <taxon>Gunneridae</taxon>
        <taxon>Pentapetalae</taxon>
        <taxon>rosids</taxon>
        <taxon>fabids</taxon>
        <taxon>Malpighiales</taxon>
        <taxon>Euphorbiaceae</taxon>
        <taxon>Crotonoideae</taxon>
        <taxon>Micrandreae</taxon>
        <taxon>Hevea</taxon>
    </lineage>
</organism>
<dbReference type="InterPro" id="IPR020846">
    <property type="entry name" value="MFS_dom"/>
</dbReference>
<gene>
    <name evidence="11" type="ORF">GH714_023649</name>
</gene>
<evidence type="ECO:0000256" key="7">
    <source>
        <dbReference type="ARBA" id="ARBA00022989"/>
    </source>
</evidence>
<evidence type="ECO:0000259" key="10">
    <source>
        <dbReference type="PROSITE" id="PS50850"/>
    </source>
</evidence>
<dbReference type="PANTHER" id="PTHR23500">
    <property type="entry name" value="SOLUTE CARRIER FAMILY 2, FACILITATED GLUCOSE TRANSPORTER"/>
    <property type="match status" value="1"/>
</dbReference>
<feature type="transmembrane region" description="Helical" evidence="9">
    <location>
        <begin position="21"/>
        <end position="39"/>
    </location>
</feature>
<evidence type="ECO:0000256" key="2">
    <source>
        <dbReference type="ARBA" id="ARBA00010992"/>
    </source>
</evidence>
<evidence type="ECO:0000256" key="9">
    <source>
        <dbReference type="SAM" id="Phobius"/>
    </source>
</evidence>
<evidence type="ECO:0000256" key="1">
    <source>
        <dbReference type="ARBA" id="ARBA00004141"/>
    </source>
</evidence>
<evidence type="ECO:0000256" key="5">
    <source>
        <dbReference type="ARBA" id="ARBA00022692"/>
    </source>
</evidence>
<dbReference type="GO" id="GO:0016020">
    <property type="term" value="C:membrane"/>
    <property type="evidence" value="ECO:0007669"/>
    <property type="project" value="UniProtKB-SubCell"/>
</dbReference>
<dbReference type="GO" id="GO:0015293">
    <property type="term" value="F:symporter activity"/>
    <property type="evidence" value="ECO:0007669"/>
    <property type="project" value="UniProtKB-KW"/>
</dbReference>
<dbReference type="PROSITE" id="PS50850">
    <property type="entry name" value="MFS"/>
    <property type="match status" value="1"/>
</dbReference>
<proteinExistence type="inferred from homology"/>
<sequence>MAGGVIVSATVGKDCPGNLTLHVFITCVIAATGGLIFGYDLGISGGVISMDDFLKKFFPAVHRRQSLVHQSVNQYCAFDSQILTLFTSSLYLAALFSSIFASYITRKLGRRVSMVADVLLFAVGAILNGFSQNLAMLIIGRLLLGFGIGSANQVFTAMLCHMKFGFVFFAFFIMIMGLFIYYLLPETKGVPIEEMITVWKNHPYWRKYFDHDDLPSGKKVELV</sequence>
<dbReference type="InterPro" id="IPR045262">
    <property type="entry name" value="STP/PLT_plant"/>
</dbReference>
<dbReference type="Proteomes" id="UP000467840">
    <property type="component" value="Chromosome 10"/>
</dbReference>
<comment type="caution">
    <text evidence="11">The sequence shown here is derived from an EMBL/GenBank/DDBJ whole genome shotgun (WGS) entry which is preliminary data.</text>
</comment>
<dbReference type="InterPro" id="IPR005828">
    <property type="entry name" value="MFS_sugar_transport-like"/>
</dbReference>